<name>F2NFA3_DESAR</name>
<protein>
    <submittedName>
        <fullName evidence="2">Uncharacterized protein</fullName>
    </submittedName>
</protein>
<evidence type="ECO:0000313" key="2">
    <source>
        <dbReference type="EMBL" id="AEB08658.1"/>
    </source>
</evidence>
<dbReference type="KEGG" id="dao:Desac_0779"/>
<evidence type="ECO:0000256" key="1">
    <source>
        <dbReference type="SAM" id="MobiDB-lite"/>
    </source>
</evidence>
<proteinExistence type="predicted"/>
<reference evidence="3" key="2">
    <citation type="submission" date="2011-03" db="EMBL/GenBank/DDBJ databases">
        <title>The complete genome of Desulfobacca acetoxidans DSM 11109.</title>
        <authorList>
            <consortium name="US DOE Joint Genome Institute (JGI-PGF)"/>
            <person name="Lucas S."/>
            <person name="Copeland A."/>
            <person name="Lapidus A."/>
            <person name="Bruce D."/>
            <person name="Goodwin L."/>
            <person name="Pitluck S."/>
            <person name="Peters L."/>
            <person name="Kyrpides N."/>
            <person name="Mavromatis K."/>
            <person name="Ivanova N."/>
            <person name="Ovchinnikova G."/>
            <person name="Teshima H."/>
            <person name="Detter J.C."/>
            <person name="Han C."/>
            <person name="Land M."/>
            <person name="Hauser L."/>
            <person name="Markowitz V."/>
            <person name="Cheng J.-F."/>
            <person name="Hugenholtz P."/>
            <person name="Woyke T."/>
            <person name="Wu D."/>
            <person name="Spring S."/>
            <person name="Schueler E."/>
            <person name="Brambilla E."/>
            <person name="Klenk H.-P."/>
            <person name="Eisen J.A."/>
        </authorList>
    </citation>
    <scope>NUCLEOTIDE SEQUENCE [LARGE SCALE GENOMIC DNA]</scope>
    <source>
        <strain evidence="3">ATCC 700848 / DSM 11109 / ASRB2</strain>
    </source>
</reference>
<accession>F2NFA3</accession>
<dbReference type="EMBL" id="CP002629">
    <property type="protein sequence ID" value="AEB08658.1"/>
    <property type="molecule type" value="Genomic_DNA"/>
</dbReference>
<dbReference type="RefSeq" id="WP_013705771.1">
    <property type="nucleotide sequence ID" value="NC_015388.1"/>
</dbReference>
<sequence length="203" mass="21636">MNDKRLVIGLAVLAGLVLLTFLAKGQFFSGDEPTVAAPAVRPAPSPGQGSKAAGMPATPTVKPVQPLRTTGTLAVDPMHLAEAEAVQVRHQLYEAEAKATLPTLSVQTHNPVWALQYEARHGRSATSGSAAQGPMPAPESGPFGNIQPPPGEIWIRLPADQASQHRDLMAQHADLYRRNSGENGPVTVTLWVGGRPYARQQYK</sequence>
<dbReference type="OrthoDB" id="2633250at2"/>
<keyword evidence="3" id="KW-1185">Reference proteome</keyword>
<dbReference type="Proteomes" id="UP000000483">
    <property type="component" value="Chromosome"/>
</dbReference>
<organism evidence="2 3">
    <name type="scientific">Desulfobacca acetoxidans (strain ATCC 700848 / DSM 11109 / ASRB2)</name>
    <dbReference type="NCBI Taxonomy" id="880072"/>
    <lineage>
        <taxon>Bacteria</taxon>
        <taxon>Pseudomonadati</taxon>
        <taxon>Thermodesulfobacteriota</taxon>
        <taxon>Desulfobaccia</taxon>
        <taxon>Desulfobaccales</taxon>
        <taxon>Desulfobaccaceae</taxon>
        <taxon>Desulfobacca</taxon>
    </lineage>
</organism>
<evidence type="ECO:0000313" key="3">
    <source>
        <dbReference type="Proteomes" id="UP000000483"/>
    </source>
</evidence>
<feature type="region of interest" description="Disordered" evidence="1">
    <location>
        <begin position="38"/>
        <end position="64"/>
    </location>
</feature>
<dbReference type="AlphaFoldDB" id="F2NFA3"/>
<reference evidence="2 3" key="1">
    <citation type="journal article" date="2011" name="Stand. Genomic Sci.">
        <title>Complete genome sequence of the acetate-degrading sulfate reducer Desulfobacca acetoxidans type strain (ASRB2).</title>
        <authorList>
            <person name="Goker M."/>
            <person name="Teshima H."/>
            <person name="Lapidus A."/>
            <person name="Nolan M."/>
            <person name="Lucas S."/>
            <person name="Hammon N."/>
            <person name="Deshpande S."/>
            <person name="Cheng J.F."/>
            <person name="Tapia R."/>
            <person name="Han C."/>
            <person name="Goodwin L."/>
            <person name="Pitluck S."/>
            <person name="Huntemann M."/>
            <person name="Liolios K."/>
            <person name="Ivanova N."/>
            <person name="Pagani I."/>
            <person name="Mavromatis K."/>
            <person name="Ovchinikova G."/>
            <person name="Pati A."/>
            <person name="Chen A."/>
            <person name="Palaniappan K."/>
            <person name="Land M."/>
            <person name="Hauser L."/>
            <person name="Brambilla E.M."/>
            <person name="Rohde M."/>
            <person name="Spring S."/>
            <person name="Detter J.C."/>
            <person name="Woyke T."/>
            <person name="Bristow J."/>
            <person name="Eisen J.A."/>
            <person name="Markowitz V."/>
            <person name="Hugenholtz P."/>
            <person name="Kyrpides N.C."/>
            <person name="Klenk H.P."/>
        </authorList>
    </citation>
    <scope>NUCLEOTIDE SEQUENCE [LARGE SCALE GENOMIC DNA]</scope>
    <source>
        <strain evidence="3">ATCC 700848 / DSM 11109 / ASRB2</strain>
    </source>
</reference>
<dbReference type="HOGENOM" id="CLU_1347068_0_0_7"/>
<gene>
    <name evidence="2" type="ordered locus">Desac_0779</name>
</gene>